<gene>
    <name evidence="1" type="ORF">SAMN02745910_03489</name>
</gene>
<proteinExistence type="predicted"/>
<organism evidence="1 2">
    <name type="scientific">Priestia endophytica DSM 13796</name>
    <dbReference type="NCBI Taxonomy" id="1121089"/>
    <lineage>
        <taxon>Bacteria</taxon>
        <taxon>Bacillati</taxon>
        <taxon>Bacillota</taxon>
        <taxon>Bacilli</taxon>
        <taxon>Bacillales</taxon>
        <taxon>Bacillaceae</taxon>
        <taxon>Priestia</taxon>
    </lineage>
</organism>
<dbReference type="Proteomes" id="UP000182762">
    <property type="component" value="Unassembled WGS sequence"/>
</dbReference>
<sequence>MEFYGMVSVWFGVSESFQNLEEYVDIGYTKDGDAIDSKFGTNFEFGYYDEDNIEICFNEDPQNNIEDILSDFSYSEQFIPRIKELINSESLSHDINSVIVLYNFKYSEVKSEDKSKNIEMKFIGTVPYE</sequence>
<dbReference type="InterPro" id="IPR025560">
    <property type="entry name" value="Imm22"/>
</dbReference>
<accession>A0A1I6BD73</accession>
<reference evidence="1 2" key="1">
    <citation type="submission" date="2016-10" db="EMBL/GenBank/DDBJ databases">
        <authorList>
            <person name="Varghese N."/>
            <person name="Submissions S."/>
        </authorList>
    </citation>
    <scope>NUCLEOTIDE SEQUENCE [LARGE SCALE GENOMIC DNA]</scope>
    <source>
        <strain evidence="1 2">DSM 13796</strain>
    </source>
</reference>
<keyword evidence="2" id="KW-1185">Reference proteome</keyword>
<comment type="caution">
    <text evidence="1">The sequence shown here is derived from an EMBL/GenBank/DDBJ whole genome shotgun (WGS) entry which is preliminary data.</text>
</comment>
<protein>
    <submittedName>
        <fullName evidence="1">Immunity protein 22</fullName>
    </submittedName>
</protein>
<evidence type="ECO:0000313" key="1">
    <source>
        <dbReference type="EMBL" id="SFQ78915.1"/>
    </source>
</evidence>
<dbReference type="RefSeq" id="WP_061805827.1">
    <property type="nucleotide sequence ID" value="NZ_FOXX01000009.1"/>
</dbReference>
<dbReference type="Pfam" id="PF14112">
    <property type="entry name" value="DUF4284"/>
    <property type="match status" value="1"/>
</dbReference>
<evidence type="ECO:0000313" key="2">
    <source>
        <dbReference type="Proteomes" id="UP000182762"/>
    </source>
</evidence>
<dbReference type="GeneID" id="93712087"/>
<name>A0A1I6BD73_9BACI</name>
<dbReference type="EMBL" id="FOXX01000009">
    <property type="protein sequence ID" value="SFQ78915.1"/>
    <property type="molecule type" value="Genomic_DNA"/>
</dbReference>